<gene>
    <name evidence="2" type="ORF">HIJ39_22045</name>
</gene>
<organism evidence="2 3">
    <name type="scientific">Sulfobacillus harzensis</name>
    <dbReference type="NCBI Taxonomy" id="2729629"/>
    <lineage>
        <taxon>Bacteria</taxon>
        <taxon>Bacillati</taxon>
        <taxon>Bacillota</taxon>
        <taxon>Clostridia</taxon>
        <taxon>Eubacteriales</taxon>
        <taxon>Clostridiales Family XVII. Incertae Sedis</taxon>
        <taxon>Sulfobacillus</taxon>
    </lineage>
</organism>
<evidence type="ECO:0000313" key="3">
    <source>
        <dbReference type="Proteomes" id="UP000533476"/>
    </source>
</evidence>
<dbReference type="RefSeq" id="WP_169103194.1">
    <property type="nucleotide sequence ID" value="NZ_JABBVZ010000192.1"/>
</dbReference>
<sequence>MTFLSAIRLAVAPIGASALLAGCGFSSSNAASSTPPSTTTKPPVTVTVTHSVPVTKTVTITQSPAATGHDALNPKASTNVSTPVPLIIKGMTNATTGSTISVGYNATTHYQWGLFSLTLWVFGNPAGSYTMPYWSTNANGTYAFQLPMALNTMTVRIIAQFLGPQGKIVTEYGPMFTVR</sequence>
<dbReference type="AlphaFoldDB" id="A0A7Y0Q458"/>
<dbReference type="EMBL" id="JABBVZ010000192">
    <property type="protein sequence ID" value="NMP24993.1"/>
    <property type="molecule type" value="Genomic_DNA"/>
</dbReference>
<accession>A0A7Y0Q458</accession>
<proteinExistence type="predicted"/>
<comment type="caution">
    <text evidence="2">The sequence shown here is derived from an EMBL/GenBank/DDBJ whole genome shotgun (WGS) entry which is preliminary data.</text>
</comment>
<keyword evidence="3" id="KW-1185">Reference proteome</keyword>
<feature type="signal peptide" evidence="1">
    <location>
        <begin position="1"/>
        <end position="30"/>
    </location>
</feature>
<evidence type="ECO:0000256" key="1">
    <source>
        <dbReference type="SAM" id="SignalP"/>
    </source>
</evidence>
<protein>
    <submittedName>
        <fullName evidence="2">Uncharacterized protein</fullName>
    </submittedName>
</protein>
<keyword evidence="1" id="KW-0732">Signal</keyword>
<feature type="chain" id="PRO_5031297527" evidence="1">
    <location>
        <begin position="31"/>
        <end position="179"/>
    </location>
</feature>
<name>A0A7Y0Q458_9FIRM</name>
<evidence type="ECO:0000313" key="2">
    <source>
        <dbReference type="EMBL" id="NMP24993.1"/>
    </source>
</evidence>
<dbReference type="Proteomes" id="UP000533476">
    <property type="component" value="Unassembled WGS sequence"/>
</dbReference>
<reference evidence="2 3" key="1">
    <citation type="submission" date="2020-04" db="EMBL/GenBank/DDBJ databases">
        <authorList>
            <person name="Zhang R."/>
            <person name="Schippers A."/>
        </authorList>
    </citation>
    <scope>NUCLEOTIDE SEQUENCE [LARGE SCALE GENOMIC DNA]</scope>
    <source>
        <strain evidence="2 3">DSM 109850</strain>
    </source>
</reference>